<evidence type="ECO:0000313" key="2">
    <source>
        <dbReference type="EMBL" id="TNN30488.1"/>
    </source>
</evidence>
<proteinExistence type="predicted"/>
<comment type="caution">
    <text evidence="2">The sequence shown here is derived from an EMBL/GenBank/DDBJ whole genome shotgun (WGS) entry which is preliminary data.</text>
</comment>
<accession>A0A4Z2ENV9</accession>
<sequence length="95" mass="10342">MPRVETISPVLNKRQATRKCTGQSAAALHSVGARGHSRRAFYRSSESDSLESRGCAAVKMAGLVRDPGQDGRDREQCREESPEELADGKLTAQQV</sequence>
<name>A0A4Z2ENV9_9TELE</name>
<dbReference type="EMBL" id="SRLO01004436">
    <property type="protein sequence ID" value="TNN30488.1"/>
    <property type="molecule type" value="Genomic_DNA"/>
</dbReference>
<feature type="compositionally biased region" description="Basic and acidic residues" evidence="1">
    <location>
        <begin position="67"/>
        <end position="80"/>
    </location>
</feature>
<evidence type="ECO:0000313" key="3">
    <source>
        <dbReference type="Proteomes" id="UP000314294"/>
    </source>
</evidence>
<organism evidence="2 3">
    <name type="scientific">Liparis tanakae</name>
    <name type="common">Tanaka's snailfish</name>
    <dbReference type="NCBI Taxonomy" id="230148"/>
    <lineage>
        <taxon>Eukaryota</taxon>
        <taxon>Metazoa</taxon>
        <taxon>Chordata</taxon>
        <taxon>Craniata</taxon>
        <taxon>Vertebrata</taxon>
        <taxon>Euteleostomi</taxon>
        <taxon>Actinopterygii</taxon>
        <taxon>Neopterygii</taxon>
        <taxon>Teleostei</taxon>
        <taxon>Neoteleostei</taxon>
        <taxon>Acanthomorphata</taxon>
        <taxon>Eupercaria</taxon>
        <taxon>Perciformes</taxon>
        <taxon>Cottioidei</taxon>
        <taxon>Cottales</taxon>
        <taxon>Liparidae</taxon>
        <taxon>Liparis</taxon>
    </lineage>
</organism>
<dbReference type="AlphaFoldDB" id="A0A4Z2ENV9"/>
<keyword evidence="3" id="KW-1185">Reference proteome</keyword>
<gene>
    <name evidence="2" type="ORF">EYF80_059360</name>
</gene>
<feature type="region of interest" description="Disordered" evidence="1">
    <location>
        <begin position="1"/>
        <end position="21"/>
    </location>
</feature>
<evidence type="ECO:0000256" key="1">
    <source>
        <dbReference type="SAM" id="MobiDB-lite"/>
    </source>
</evidence>
<feature type="region of interest" description="Disordered" evidence="1">
    <location>
        <begin position="64"/>
        <end position="95"/>
    </location>
</feature>
<protein>
    <submittedName>
        <fullName evidence="2">Uncharacterized protein</fullName>
    </submittedName>
</protein>
<dbReference type="Proteomes" id="UP000314294">
    <property type="component" value="Unassembled WGS sequence"/>
</dbReference>
<reference evidence="2 3" key="1">
    <citation type="submission" date="2019-03" db="EMBL/GenBank/DDBJ databases">
        <title>First draft genome of Liparis tanakae, snailfish: a comprehensive survey of snailfish specific genes.</title>
        <authorList>
            <person name="Kim W."/>
            <person name="Song I."/>
            <person name="Jeong J.-H."/>
            <person name="Kim D."/>
            <person name="Kim S."/>
            <person name="Ryu S."/>
            <person name="Song J.Y."/>
            <person name="Lee S.K."/>
        </authorList>
    </citation>
    <scope>NUCLEOTIDE SEQUENCE [LARGE SCALE GENOMIC DNA]</scope>
    <source>
        <tissue evidence="2">Muscle</tissue>
    </source>
</reference>